<protein>
    <recommendedName>
        <fullName evidence="3">BTB domain-containing protein</fullName>
    </recommendedName>
</protein>
<gene>
    <name evidence="1" type="ORF">JTE90_029179</name>
</gene>
<reference evidence="1 2" key="1">
    <citation type="journal article" date="2022" name="Nat. Ecol. Evol.">
        <title>A masculinizing supergene underlies an exaggerated male reproductive morph in a spider.</title>
        <authorList>
            <person name="Hendrickx F."/>
            <person name="De Corte Z."/>
            <person name="Sonet G."/>
            <person name="Van Belleghem S.M."/>
            <person name="Kostlbacher S."/>
            <person name="Vangestel C."/>
        </authorList>
    </citation>
    <scope>NUCLEOTIDE SEQUENCE [LARGE SCALE GENOMIC DNA]</scope>
    <source>
        <strain evidence="1">W744_W776</strain>
    </source>
</reference>
<name>A0AAV6VFP5_9ARAC</name>
<accession>A0AAV6VFP5</accession>
<dbReference type="EMBL" id="JAFNEN010000097">
    <property type="protein sequence ID" value="KAG8194888.1"/>
    <property type="molecule type" value="Genomic_DNA"/>
</dbReference>
<dbReference type="AlphaFoldDB" id="A0AAV6VFP5"/>
<dbReference type="Proteomes" id="UP000827092">
    <property type="component" value="Unassembled WGS sequence"/>
</dbReference>
<evidence type="ECO:0000313" key="2">
    <source>
        <dbReference type="Proteomes" id="UP000827092"/>
    </source>
</evidence>
<keyword evidence="2" id="KW-1185">Reference proteome</keyword>
<evidence type="ECO:0008006" key="3">
    <source>
        <dbReference type="Google" id="ProtNLM"/>
    </source>
</evidence>
<organism evidence="1 2">
    <name type="scientific">Oedothorax gibbosus</name>
    <dbReference type="NCBI Taxonomy" id="931172"/>
    <lineage>
        <taxon>Eukaryota</taxon>
        <taxon>Metazoa</taxon>
        <taxon>Ecdysozoa</taxon>
        <taxon>Arthropoda</taxon>
        <taxon>Chelicerata</taxon>
        <taxon>Arachnida</taxon>
        <taxon>Araneae</taxon>
        <taxon>Araneomorphae</taxon>
        <taxon>Entelegynae</taxon>
        <taxon>Araneoidea</taxon>
        <taxon>Linyphiidae</taxon>
        <taxon>Erigoninae</taxon>
        <taxon>Oedothorax</taxon>
    </lineage>
</organism>
<evidence type="ECO:0000313" key="1">
    <source>
        <dbReference type="EMBL" id="KAG8194888.1"/>
    </source>
</evidence>
<sequence>MFDVDIGLLEGETERTSVSSLKAISAEVKSGSNTGSTYIYLCRNSTFYVHLALKRVGRFCAGFLKMSVKESNYLLSCEDDENNLVKFLTTMTDYFWQKYDFENLRDPEDLNKVLFRMALKVSHSGDEILWKFTWEKIQLFHLEEYVLTEANYAVAVSTVINCEEHRPSILRTAKLHLDNLDYRRMLTCVAFTAIKSHGSSSDVRYQWIWKRIEEATAEIKVLLEQNYFFIKTVMDLSDANLLKRALQTAMVYLDKEQMHHVYKEAYLHAVKWHGAFVNEKIWNATLSLQTLKKVSCRHQWDNLFEHLDGYKCVKETKRSLDLPLENVNDSNKKTRLADEKS</sequence>
<proteinExistence type="predicted"/>
<comment type="caution">
    <text evidence="1">The sequence shown here is derived from an EMBL/GenBank/DDBJ whole genome shotgun (WGS) entry which is preliminary data.</text>
</comment>